<comment type="caution">
    <text evidence="6">The sequence shown here is derived from an EMBL/GenBank/DDBJ whole genome shotgun (WGS) entry which is preliminary data.</text>
</comment>
<dbReference type="OrthoDB" id="759001at2"/>
<accession>A0A3N0F5B0</accession>
<organism evidence="6 7">
    <name type="scientific">Sinomicrobium pectinilyticum</name>
    <dbReference type="NCBI Taxonomy" id="1084421"/>
    <lineage>
        <taxon>Bacteria</taxon>
        <taxon>Pseudomonadati</taxon>
        <taxon>Bacteroidota</taxon>
        <taxon>Flavobacteriia</taxon>
        <taxon>Flavobacteriales</taxon>
        <taxon>Flavobacteriaceae</taxon>
        <taxon>Sinomicrobium</taxon>
    </lineage>
</organism>
<evidence type="ECO:0000313" key="7">
    <source>
        <dbReference type="Proteomes" id="UP000267469"/>
    </source>
</evidence>
<dbReference type="Pfam" id="PF04542">
    <property type="entry name" value="Sigma70_r2"/>
    <property type="match status" value="1"/>
</dbReference>
<keyword evidence="3" id="KW-0731">Sigma factor</keyword>
<dbReference type="Gene3D" id="1.10.1740.10">
    <property type="match status" value="1"/>
</dbReference>
<evidence type="ECO:0000256" key="1">
    <source>
        <dbReference type="ARBA" id="ARBA00010641"/>
    </source>
</evidence>
<dbReference type="GO" id="GO:0006352">
    <property type="term" value="P:DNA-templated transcription initiation"/>
    <property type="evidence" value="ECO:0007669"/>
    <property type="project" value="InterPro"/>
</dbReference>
<dbReference type="EMBL" id="RJTM01000002">
    <property type="protein sequence ID" value="RNL95189.1"/>
    <property type="molecule type" value="Genomic_DNA"/>
</dbReference>
<dbReference type="InterPro" id="IPR007627">
    <property type="entry name" value="RNA_pol_sigma70_r2"/>
</dbReference>
<dbReference type="PANTHER" id="PTHR43133">
    <property type="entry name" value="RNA POLYMERASE ECF-TYPE SIGMA FACTO"/>
    <property type="match status" value="1"/>
</dbReference>
<dbReference type="PANTHER" id="PTHR43133:SF46">
    <property type="entry name" value="RNA POLYMERASE SIGMA-70 FACTOR ECF SUBFAMILY"/>
    <property type="match status" value="1"/>
</dbReference>
<feature type="domain" description="RNA polymerase sigma-70 region 2" evidence="5">
    <location>
        <begin position="27"/>
        <end position="90"/>
    </location>
</feature>
<evidence type="ECO:0000259" key="5">
    <source>
        <dbReference type="Pfam" id="PF04542"/>
    </source>
</evidence>
<evidence type="ECO:0000256" key="2">
    <source>
        <dbReference type="ARBA" id="ARBA00023015"/>
    </source>
</evidence>
<evidence type="ECO:0000313" key="6">
    <source>
        <dbReference type="EMBL" id="RNL95189.1"/>
    </source>
</evidence>
<keyword evidence="2" id="KW-0805">Transcription regulation</keyword>
<name>A0A3N0F5B0_SINP1</name>
<dbReference type="InterPro" id="IPR039425">
    <property type="entry name" value="RNA_pol_sigma-70-like"/>
</dbReference>
<dbReference type="InterPro" id="IPR013324">
    <property type="entry name" value="RNA_pol_sigma_r3/r4-like"/>
</dbReference>
<keyword evidence="7" id="KW-1185">Reference proteome</keyword>
<evidence type="ECO:0000256" key="4">
    <source>
        <dbReference type="ARBA" id="ARBA00023163"/>
    </source>
</evidence>
<keyword evidence="4" id="KW-0804">Transcription</keyword>
<proteinExistence type="inferred from homology"/>
<dbReference type="SUPFAM" id="SSF88659">
    <property type="entry name" value="Sigma3 and sigma4 domains of RNA polymerase sigma factors"/>
    <property type="match status" value="2"/>
</dbReference>
<sequence length="268" mass="31447">MKSINNPLPKYFELLKNGDPAALEQIYAQYRGIIFWIGNRMLKDHFVVESLVQDTFLKLWVLRDRIERPEHILYFLKFVMRRECISYYTKPRNKFFRKVNSLEDYDNYQDYMAGYDPASVSENLEDQESKQTAFDRVKSILPLLNAERRHLIELCLKYGFRYKAIAKAMGKGITETSNEVKRAIQDIKTIVHHGSTHANEQKSPVNAVKAPNVMSQEQEMVLELRCNKKYSFALIAEELNLSQKEVHKEFVAAYKLMQEKHNLQLESA</sequence>
<dbReference type="InterPro" id="IPR013325">
    <property type="entry name" value="RNA_pol_sigma_r2"/>
</dbReference>
<dbReference type="GO" id="GO:0016987">
    <property type="term" value="F:sigma factor activity"/>
    <property type="evidence" value="ECO:0007669"/>
    <property type="project" value="UniProtKB-KW"/>
</dbReference>
<evidence type="ECO:0000256" key="3">
    <source>
        <dbReference type="ARBA" id="ARBA00023082"/>
    </source>
</evidence>
<dbReference type="RefSeq" id="WP_123214101.1">
    <property type="nucleotide sequence ID" value="NZ_RJTM01000002.1"/>
</dbReference>
<comment type="similarity">
    <text evidence="1">Belongs to the sigma-70 factor family. ECF subfamily.</text>
</comment>
<gene>
    <name evidence="6" type="ORF">ED312_00895</name>
</gene>
<dbReference type="InterPro" id="IPR014284">
    <property type="entry name" value="RNA_pol_sigma-70_dom"/>
</dbReference>
<reference evidence="6 7" key="1">
    <citation type="submission" date="2018-10" db="EMBL/GenBank/DDBJ databases">
        <title>Sinomicrobium pectinilyticum sp. nov., a pectinase-producing bacterium isolated from alkaline and saline soil, and emended description of the genus Sinomicrobium.</title>
        <authorList>
            <person name="Cheng B."/>
            <person name="Li C."/>
            <person name="Lai Q."/>
            <person name="Du M."/>
            <person name="Shao Z."/>
            <person name="Xu P."/>
            <person name="Yang C."/>
        </authorList>
    </citation>
    <scope>NUCLEOTIDE SEQUENCE [LARGE SCALE GENOMIC DNA]</scope>
    <source>
        <strain evidence="6 7">5DNS001</strain>
    </source>
</reference>
<dbReference type="NCBIfam" id="TIGR02937">
    <property type="entry name" value="sigma70-ECF"/>
    <property type="match status" value="1"/>
</dbReference>
<dbReference type="Proteomes" id="UP000267469">
    <property type="component" value="Unassembled WGS sequence"/>
</dbReference>
<protein>
    <submittedName>
        <fullName evidence="6">Sigma-70 family RNA polymerase sigma factor</fullName>
    </submittedName>
</protein>
<dbReference type="AlphaFoldDB" id="A0A3N0F5B0"/>
<dbReference type="SUPFAM" id="SSF88946">
    <property type="entry name" value="Sigma2 domain of RNA polymerase sigma factors"/>
    <property type="match status" value="1"/>
</dbReference>